<dbReference type="InterPro" id="IPR045936">
    <property type="entry name" value="DUF6356"/>
</dbReference>
<evidence type="ECO:0000313" key="1">
    <source>
        <dbReference type="EMBL" id="BAN00999.1"/>
    </source>
</evidence>
<gene>
    <name evidence="1" type="ORF">YM304_06850</name>
</gene>
<name>A0A6C7E6Y4_ILUCY</name>
<protein>
    <recommendedName>
        <fullName evidence="3">Capsule biosynthesis protein</fullName>
    </recommendedName>
</protein>
<organism evidence="1 2">
    <name type="scientific">Ilumatobacter coccineus (strain NBRC 103263 / KCTC 29153 / YM16-304)</name>
    <dbReference type="NCBI Taxonomy" id="1313172"/>
    <lineage>
        <taxon>Bacteria</taxon>
        <taxon>Bacillati</taxon>
        <taxon>Actinomycetota</taxon>
        <taxon>Acidimicrobiia</taxon>
        <taxon>Acidimicrobiales</taxon>
        <taxon>Ilumatobacteraceae</taxon>
        <taxon>Ilumatobacter</taxon>
    </lineage>
</organism>
<dbReference type="Pfam" id="PF19883">
    <property type="entry name" value="DUF6356"/>
    <property type="match status" value="1"/>
</dbReference>
<dbReference type="Proteomes" id="UP000011863">
    <property type="component" value="Chromosome"/>
</dbReference>
<accession>A0A6C7E6Y4</accession>
<dbReference type="EMBL" id="AP012057">
    <property type="protein sequence ID" value="BAN00999.1"/>
    <property type="molecule type" value="Genomic_DNA"/>
</dbReference>
<dbReference type="RefSeq" id="WP_015440247.1">
    <property type="nucleotide sequence ID" value="NC_020520.1"/>
</dbReference>
<dbReference type="AlphaFoldDB" id="A0A6C7E6Y4"/>
<proteinExistence type="predicted"/>
<sequence>MEMRKAFTEHPASVGETYGEHMRVSLGFARNLAVAAGAALVHAVVPSMCTKSASTRIRAMHDTISTGARGAAHAAEQVHSTAA</sequence>
<reference evidence="1 2" key="1">
    <citation type="journal article" date="2013" name="Int. J. Syst. Evol. Microbiol.">
        <title>Ilumatobacter nonamiense sp. nov. and Ilumatobacter coccineum sp. nov., isolated from seashore sand.</title>
        <authorList>
            <person name="Matsumoto A."/>
            <person name="Kasai H."/>
            <person name="Matsuo Y."/>
            <person name="Shizuri Y."/>
            <person name="Ichikawa N."/>
            <person name="Fujita N."/>
            <person name="Omura S."/>
            <person name="Takahashi Y."/>
        </authorList>
    </citation>
    <scope>NUCLEOTIDE SEQUENCE [LARGE SCALE GENOMIC DNA]</scope>
    <source>
        <strain evidence="2">NBRC 103263 / KCTC 29153 / YM16-304</strain>
    </source>
</reference>
<evidence type="ECO:0000313" key="2">
    <source>
        <dbReference type="Proteomes" id="UP000011863"/>
    </source>
</evidence>
<dbReference type="KEGG" id="aym:YM304_06850"/>
<dbReference type="OrthoDB" id="7652114at2"/>
<evidence type="ECO:0008006" key="3">
    <source>
        <dbReference type="Google" id="ProtNLM"/>
    </source>
</evidence>
<keyword evidence="2" id="KW-1185">Reference proteome</keyword>